<evidence type="ECO:0000313" key="11">
    <source>
        <dbReference type="EMBL" id="KAL1004826.1"/>
    </source>
</evidence>
<keyword evidence="4" id="KW-0677">Repeat</keyword>
<evidence type="ECO:0000259" key="10">
    <source>
        <dbReference type="PROSITE" id="PS50157"/>
    </source>
</evidence>
<comment type="caution">
    <text evidence="11">The sequence shown here is derived from an EMBL/GenBank/DDBJ whole genome shotgun (WGS) entry which is preliminary data.</text>
</comment>
<dbReference type="PANTHER" id="PTHR23234:SF10">
    <property type="entry name" value="RIKEN CDNA 6720489N17 GENE-RELATED"/>
    <property type="match status" value="1"/>
</dbReference>
<reference evidence="11 12" key="1">
    <citation type="submission" date="2024-06" db="EMBL/GenBank/DDBJ databases">
        <authorList>
            <person name="Pan Q."/>
            <person name="Wen M."/>
            <person name="Jouanno E."/>
            <person name="Zahm M."/>
            <person name="Klopp C."/>
            <person name="Cabau C."/>
            <person name="Louis A."/>
            <person name="Berthelot C."/>
            <person name="Parey E."/>
            <person name="Roest Crollius H."/>
            <person name="Montfort J."/>
            <person name="Robinson-Rechavi M."/>
            <person name="Bouchez O."/>
            <person name="Lampietro C."/>
            <person name="Lopez Roques C."/>
            <person name="Donnadieu C."/>
            <person name="Postlethwait J."/>
            <person name="Bobe J."/>
            <person name="Verreycken H."/>
            <person name="Guiguen Y."/>
        </authorList>
    </citation>
    <scope>NUCLEOTIDE SEQUENCE [LARGE SCALE GENOMIC DNA]</scope>
    <source>
        <strain evidence="11">Up_M1</strain>
        <tissue evidence="11">Testis</tissue>
    </source>
</reference>
<dbReference type="GO" id="GO:0008270">
    <property type="term" value="F:zinc ion binding"/>
    <property type="evidence" value="ECO:0007669"/>
    <property type="project" value="UniProtKB-KW"/>
</dbReference>
<dbReference type="InterPro" id="IPR036236">
    <property type="entry name" value="Znf_C2H2_sf"/>
</dbReference>
<evidence type="ECO:0000256" key="5">
    <source>
        <dbReference type="ARBA" id="ARBA00022771"/>
    </source>
</evidence>
<keyword evidence="6" id="KW-0862">Zinc</keyword>
<accession>A0ABD0XS44</accession>
<keyword evidence="12" id="KW-1185">Reference proteome</keyword>
<dbReference type="GO" id="GO:0043565">
    <property type="term" value="F:sequence-specific DNA binding"/>
    <property type="evidence" value="ECO:0007669"/>
    <property type="project" value="UniProtKB-ARBA"/>
</dbReference>
<evidence type="ECO:0000256" key="6">
    <source>
        <dbReference type="ARBA" id="ARBA00022833"/>
    </source>
</evidence>
<dbReference type="AlphaFoldDB" id="A0ABD0XS44"/>
<dbReference type="InterPro" id="IPR013087">
    <property type="entry name" value="Znf_C2H2_type"/>
</dbReference>
<evidence type="ECO:0000256" key="3">
    <source>
        <dbReference type="ARBA" id="ARBA00022723"/>
    </source>
</evidence>
<feature type="domain" description="C2H2-type" evidence="10">
    <location>
        <begin position="154"/>
        <end position="181"/>
    </location>
</feature>
<feature type="domain" description="C2H2-type" evidence="10">
    <location>
        <begin position="126"/>
        <end position="153"/>
    </location>
</feature>
<sequence>MQVPHVEEVCWTEKETRVKQENEEAVTVKIEVECESVTVKKEDTYVSVKEENAVKNEKYDGEISVILEKEETERGRINIVDSPSCQLLSEKGLSGEADQHLHSKKSIYKRKLLKKHQHRPTGEKPYGCDQCGRRFAQSGQLVTHKRIHTGEKPYGCDQCGKRFAKSGQLVVHQRIHTGEKPFGCDQCGKRFTHSGNLGA</sequence>
<name>A0ABD0XS44_UMBPY</name>
<dbReference type="GO" id="GO:0005634">
    <property type="term" value="C:nucleus"/>
    <property type="evidence" value="ECO:0007669"/>
    <property type="project" value="UniProtKB-SubCell"/>
</dbReference>
<dbReference type="GO" id="GO:0045893">
    <property type="term" value="P:positive regulation of DNA-templated transcription"/>
    <property type="evidence" value="ECO:0007669"/>
    <property type="project" value="UniProtKB-ARBA"/>
</dbReference>
<comment type="similarity">
    <text evidence="2">Belongs to the krueppel C2H2-type zinc-finger protein family.</text>
</comment>
<proteinExistence type="inferred from homology"/>
<evidence type="ECO:0000256" key="2">
    <source>
        <dbReference type="ARBA" id="ARBA00006991"/>
    </source>
</evidence>
<keyword evidence="7" id="KW-0238">DNA-binding</keyword>
<dbReference type="SUPFAM" id="SSF57667">
    <property type="entry name" value="beta-beta-alpha zinc fingers"/>
    <property type="match status" value="2"/>
</dbReference>
<evidence type="ECO:0000256" key="9">
    <source>
        <dbReference type="PROSITE-ProRule" id="PRU00042"/>
    </source>
</evidence>
<dbReference type="FunFam" id="3.30.160.60:FF:001954">
    <property type="entry name" value="Zinc finger protein 787"/>
    <property type="match status" value="1"/>
</dbReference>
<dbReference type="Proteomes" id="UP001557470">
    <property type="component" value="Unassembled WGS sequence"/>
</dbReference>
<evidence type="ECO:0000256" key="8">
    <source>
        <dbReference type="ARBA" id="ARBA00023242"/>
    </source>
</evidence>
<gene>
    <name evidence="11" type="ORF">UPYG_G00051080</name>
</gene>
<protein>
    <recommendedName>
        <fullName evidence="10">C2H2-type domain-containing protein</fullName>
    </recommendedName>
</protein>
<dbReference type="InterPro" id="IPR050758">
    <property type="entry name" value="Znf_C2H2-type"/>
</dbReference>
<evidence type="ECO:0000256" key="1">
    <source>
        <dbReference type="ARBA" id="ARBA00004123"/>
    </source>
</evidence>
<evidence type="ECO:0000256" key="4">
    <source>
        <dbReference type="ARBA" id="ARBA00022737"/>
    </source>
</evidence>
<keyword evidence="3" id="KW-0479">Metal-binding</keyword>
<dbReference type="PROSITE" id="PS00028">
    <property type="entry name" value="ZINC_FINGER_C2H2_1"/>
    <property type="match status" value="2"/>
</dbReference>
<evidence type="ECO:0000313" key="12">
    <source>
        <dbReference type="Proteomes" id="UP001557470"/>
    </source>
</evidence>
<comment type="subcellular location">
    <subcellularLocation>
        <location evidence="1">Nucleus</location>
    </subcellularLocation>
</comment>
<organism evidence="11 12">
    <name type="scientific">Umbra pygmaea</name>
    <name type="common">Eastern mudminnow</name>
    <dbReference type="NCBI Taxonomy" id="75934"/>
    <lineage>
        <taxon>Eukaryota</taxon>
        <taxon>Metazoa</taxon>
        <taxon>Chordata</taxon>
        <taxon>Craniata</taxon>
        <taxon>Vertebrata</taxon>
        <taxon>Euteleostomi</taxon>
        <taxon>Actinopterygii</taxon>
        <taxon>Neopterygii</taxon>
        <taxon>Teleostei</taxon>
        <taxon>Protacanthopterygii</taxon>
        <taxon>Esociformes</taxon>
        <taxon>Umbridae</taxon>
        <taxon>Umbra</taxon>
    </lineage>
</organism>
<dbReference type="FunFam" id="3.30.160.60:FF:001732">
    <property type="entry name" value="Zgc:162936"/>
    <property type="match status" value="1"/>
</dbReference>
<dbReference type="Pfam" id="PF00096">
    <property type="entry name" value="zf-C2H2"/>
    <property type="match status" value="2"/>
</dbReference>
<keyword evidence="5 9" id="KW-0863">Zinc-finger</keyword>
<dbReference type="PANTHER" id="PTHR23234">
    <property type="entry name" value="ZNF44 PROTEIN"/>
    <property type="match status" value="1"/>
</dbReference>
<dbReference type="FunFam" id="3.30.160.60:FF:000516">
    <property type="entry name" value="zinc finger protein 771"/>
    <property type="match status" value="1"/>
</dbReference>
<dbReference type="Gene3D" id="3.30.160.60">
    <property type="entry name" value="Classic Zinc Finger"/>
    <property type="match status" value="3"/>
</dbReference>
<dbReference type="SMART" id="SM00355">
    <property type="entry name" value="ZnF_C2H2"/>
    <property type="match status" value="2"/>
</dbReference>
<dbReference type="PROSITE" id="PS50157">
    <property type="entry name" value="ZINC_FINGER_C2H2_2"/>
    <property type="match status" value="2"/>
</dbReference>
<keyword evidence="8" id="KW-0539">Nucleus</keyword>
<dbReference type="GO" id="GO:0005694">
    <property type="term" value="C:chromosome"/>
    <property type="evidence" value="ECO:0007669"/>
    <property type="project" value="UniProtKB-ARBA"/>
</dbReference>
<dbReference type="EMBL" id="JAGEUA010000002">
    <property type="protein sequence ID" value="KAL1004826.1"/>
    <property type="molecule type" value="Genomic_DNA"/>
</dbReference>
<feature type="non-terminal residue" evidence="11">
    <location>
        <position position="199"/>
    </location>
</feature>
<evidence type="ECO:0000256" key="7">
    <source>
        <dbReference type="ARBA" id="ARBA00023125"/>
    </source>
</evidence>